<keyword evidence="1" id="KW-1185">Reference proteome</keyword>
<dbReference type="Proteomes" id="UP000694906">
    <property type="component" value="Unplaced"/>
</dbReference>
<organism evidence="1 2">
    <name type="scientific">Heterocephalus glaber</name>
    <name type="common">Naked mole rat</name>
    <dbReference type="NCBI Taxonomy" id="10181"/>
    <lineage>
        <taxon>Eukaryota</taxon>
        <taxon>Metazoa</taxon>
        <taxon>Chordata</taxon>
        <taxon>Craniata</taxon>
        <taxon>Vertebrata</taxon>
        <taxon>Euteleostomi</taxon>
        <taxon>Mammalia</taxon>
        <taxon>Eutheria</taxon>
        <taxon>Euarchontoglires</taxon>
        <taxon>Glires</taxon>
        <taxon>Rodentia</taxon>
        <taxon>Hystricomorpha</taxon>
        <taxon>Bathyergidae</taxon>
        <taxon>Heterocephalus</taxon>
    </lineage>
</organism>
<reference evidence="2" key="1">
    <citation type="submission" date="2025-08" db="UniProtKB">
        <authorList>
            <consortium name="RefSeq"/>
        </authorList>
    </citation>
    <scope>IDENTIFICATION</scope>
</reference>
<protein>
    <submittedName>
        <fullName evidence="2">Protein kintoun-like</fullName>
    </submittedName>
</protein>
<accession>A0AAX6T0R1</accession>
<name>A0AAX6T0R1_HETGA</name>
<dbReference type="GeneID" id="110348997"/>
<evidence type="ECO:0000313" key="1">
    <source>
        <dbReference type="Proteomes" id="UP000694906"/>
    </source>
</evidence>
<evidence type="ECO:0000313" key="2">
    <source>
        <dbReference type="RefSeq" id="XP_021113545.1"/>
    </source>
</evidence>
<proteinExistence type="predicted"/>
<dbReference type="AlphaFoldDB" id="A0AAX6T0R1"/>
<dbReference type="RefSeq" id="XP_021113545.1">
    <property type="nucleotide sequence ID" value="XM_021257886.1"/>
</dbReference>
<sequence length="278" mass="31345">MAVIKNMENVWSRTWFAPENKLSTKEPEISVSSDNAVIVLAKSPGSHGHWREWFYGLNSCSLEERLFVSEVNVNEFLEEVLNPPFKQTVLPTPPLIEVLQVTDEKIQIHAKIQECSNPDQLRGKEKRINEGCPLTENENIEHLTTSTIDSDSSISVKSPEIDICGSVAGFQQEPLDVSQMQLGKSQPLEAKMEPQFVKEKSATYSNEEDNLKEPVISEEKQLDGDHQSSSLNKTVIHNTTDFDSIKEINMQDGSVQIIKDHVTHCAFSFQNSLLYDLD</sequence>
<gene>
    <name evidence="2" type="primary">LOC110348997</name>
</gene>